<dbReference type="EMBL" id="CP007142">
    <property type="protein sequence ID" value="AJQ94175.1"/>
    <property type="molecule type" value="Genomic_DNA"/>
</dbReference>
<dbReference type="Proteomes" id="UP000032266">
    <property type="component" value="Chromosome"/>
</dbReference>
<gene>
    <name evidence="1" type="ORF">YC6258_02137</name>
</gene>
<dbReference type="PROSITE" id="PS51257">
    <property type="entry name" value="PROKAR_LIPOPROTEIN"/>
    <property type="match status" value="1"/>
</dbReference>
<dbReference type="HOGENOM" id="CLU_145973_0_0_6"/>
<reference evidence="1 2" key="1">
    <citation type="submission" date="2014-01" db="EMBL/GenBank/DDBJ databases">
        <title>Full genme sequencing of cellulolytic bacterium Gynuella sunshinyii YC6258T gen. nov., sp. nov.</title>
        <authorList>
            <person name="Khan H."/>
            <person name="Chung E.J."/>
            <person name="Chung Y.R."/>
        </authorList>
    </citation>
    <scope>NUCLEOTIDE SEQUENCE [LARGE SCALE GENOMIC DNA]</scope>
    <source>
        <strain evidence="1 2">YC6258</strain>
    </source>
</reference>
<evidence type="ECO:0000313" key="2">
    <source>
        <dbReference type="Proteomes" id="UP000032266"/>
    </source>
</evidence>
<sequence length="150" mass="17288">MMKALYRNIIILVLVNLLYGCVTAIFIPPYRVEMDCYFNTDISAMDQEKIFQEIKLFLAPYGADKDKATEHVDLYQERMTDIYAKLSGSAAQLYVYINLTGQSLQILIHDGSNTEATPYFQTLSDDLEKFILDNYPVKSYKKRQVVDIFG</sequence>
<dbReference type="RefSeq" id="WP_044616763.1">
    <property type="nucleotide sequence ID" value="NZ_CP007142.1"/>
</dbReference>
<accession>A0A0C5V3W4</accession>
<keyword evidence="2" id="KW-1185">Reference proteome</keyword>
<organism evidence="1 2">
    <name type="scientific">Gynuella sunshinyii YC6258</name>
    <dbReference type="NCBI Taxonomy" id="1445510"/>
    <lineage>
        <taxon>Bacteria</taxon>
        <taxon>Pseudomonadati</taxon>
        <taxon>Pseudomonadota</taxon>
        <taxon>Gammaproteobacteria</taxon>
        <taxon>Oceanospirillales</taxon>
        <taxon>Saccharospirillaceae</taxon>
        <taxon>Gynuella</taxon>
    </lineage>
</organism>
<dbReference type="AlphaFoldDB" id="A0A0C5V3W4"/>
<dbReference type="KEGG" id="gsn:YC6258_02137"/>
<evidence type="ECO:0000313" key="1">
    <source>
        <dbReference type="EMBL" id="AJQ94175.1"/>
    </source>
</evidence>
<proteinExistence type="predicted"/>
<name>A0A0C5V3W4_9GAMM</name>
<protein>
    <submittedName>
        <fullName evidence="1">Uncharacterized protein</fullName>
    </submittedName>
</protein>